<dbReference type="EMBL" id="LZSO01000048">
    <property type="protein sequence ID" value="OBB22867.1"/>
    <property type="molecule type" value="Genomic_DNA"/>
</dbReference>
<proteinExistence type="predicted"/>
<dbReference type="InterPro" id="IPR005297">
    <property type="entry name" value="Lipoprotein_repeat"/>
</dbReference>
<dbReference type="GO" id="GO:0043448">
    <property type="term" value="P:alkane catabolic process"/>
    <property type="evidence" value="ECO:0007669"/>
    <property type="project" value="TreeGrafter"/>
</dbReference>
<evidence type="ECO:0000313" key="2">
    <source>
        <dbReference type="Proteomes" id="UP000093902"/>
    </source>
</evidence>
<gene>
    <name evidence="1" type="ORF">A5792_04805</name>
</gene>
<sequence length="137" mass="14514">MVVGFAAPVHANADEPAGPEPILAKQVSDLGEIVVDARGMTVYAFQGDTLETSGCGERCLQKWPAVAAPDPLPAQVAGVDGVLGVYLRPDGTRQLTLNSRPLYTFIQDKTVGQHEGVGKQLGNSKWGIVQSDGLPRY</sequence>
<name>A0A1A0QL58_MYCPR</name>
<comment type="caution">
    <text evidence="1">The sequence shown here is derived from an EMBL/GenBank/DDBJ whole genome shotgun (WGS) entry which is preliminary data.</text>
</comment>
<evidence type="ECO:0000313" key="1">
    <source>
        <dbReference type="EMBL" id="OBB22867.1"/>
    </source>
</evidence>
<dbReference type="Proteomes" id="UP000093902">
    <property type="component" value="Unassembled WGS sequence"/>
</dbReference>
<accession>A0A1A0QL58</accession>
<dbReference type="PANTHER" id="PTHR39335:SF1">
    <property type="entry name" value="BLL4220 PROTEIN"/>
    <property type="match status" value="1"/>
</dbReference>
<dbReference type="Pfam" id="PF03640">
    <property type="entry name" value="Lipoprotein_15"/>
    <property type="match status" value="2"/>
</dbReference>
<reference evidence="2" key="1">
    <citation type="submission" date="2016-06" db="EMBL/GenBank/DDBJ databases">
        <authorList>
            <person name="Sutton G."/>
            <person name="Brinkac L."/>
            <person name="Sanka R."/>
            <person name="Adams M."/>
            <person name="Lau E."/>
            <person name="Mehaffy C."/>
            <person name="Tameris M."/>
            <person name="Hatherill M."/>
            <person name="Hanekom W."/>
            <person name="Mahomed H."/>
            <person name="Mcshane H."/>
        </authorList>
    </citation>
    <scope>NUCLEOTIDE SEQUENCE [LARGE SCALE GENOMIC DNA]</scope>
    <source>
        <strain evidence="2">852002-51209_SCH5440388</strain>
    </source>
</reference>
<dbReference type="AlphaFoldDB" id="A0A1A0QL58"/>
<evidence type="ECO:0008006" key="3">
    <source>
        <dbReference type="Google" id="ProtNLM"/>
    </source>
</evidence>
<protein>
    <recommendedName>
        <fullName evidence="3">Lipoprotein</fullName>
    </recommendedName>
</protein>
<dbReference type="PANTHER" id="PTHR39335">
    <property type="entry name" value="BLL4220 PROTEIN"/>
    <property type="match status" value="1"/>
</dbReference>
<organism evidence="1 2">
    <name type="scientific">Mycolicibacterium peregrinum</name>
    <name type="common">Mycobacterium peregrinum</name>
    <dbReference type="NCBI Taxonomy" id="43304"/>
    <lineage>
        <taxon>Bacteria</taxon>
        <taxon>Bacillati</taxon>
        <taxon>Actinomycetota</taxon>
        <taxon>Actinomycetes</taxon>
        <taxon>Mycobacteriales</taxon>
        <taxon>Mycobacteriaceae</taxon>
        <taxon>Mycolicibacterium</taxon>
    </lineage>
</organism>